<dbReference type="PANTHER" id="PTHR12411">
    <property type="entry name" value="CYSTEINE PROTEASE FAMILY C1-RELATED"/>
    <property type="match status" value="1"/>
</dbReference>
<name>A0A395VB66_9FIRM</name>
<dbReference type="InterPro" id="IPR000169">
    <property type="entry name" value="Pept_cys_AS"/>
</dbReference>
<feature type="domain" description="Peptidase C1A papain C-terminal" evidence="2">
    <location>
        <begin position="179"/>
        <end position="400"/>
    </location>
</feature>
<dbReference type="Gene3D" id="3.90.70.10">
    <property type="entry name" value="Cysteine proteinases"/>
    <property type="match status" value="1"/>
</dbReference>
<dbReference type="Proteomes" id="UP000266172">
    <property type="component" value="Unassembled WGS sequence"/>
</dbReference>
<organism evidence="3 4">
    <name type="scientific">Roseburia hominis</name>
    <dbReference type="NCBI Taxonomy" id="301301"/>
    <lineage>
        <taxon>Bacteria</taxon>
        <taxon>Bacillati</taxon>
        <taxon>Bacillota</taxon>
        <taxon>Clostridia</taxon>
        <taxon>Lachnospirales</taxon>
        <taxon>Lachnospiraceae</taxon>
        <taxon>Roseburia</taxon>
    </lineage>
</organism>
<dbReference type="InterPro" id="IPR013128">
    <property type="entry name" value="Peptidase_C1A"/>
</dbReference>
<gene>
    <name evidence="3" type="ORF">DWX93_08065</name>
</gene>
<dbReference type="EMBL" id="QRVL01000005">
    <property type="protein sequence ID" value="RGS40735.1"/>
    <property type="molecule type" value="Genomic_DNA"/>
</dbReference>
<dbReference type="CDD" id="cd02619">
    <property type="entry name" value="Peptidase_C1"/>
    <property type="match status" value="1"/>
</dbReference>
<dbReference type="GO" id="GO:0006508">
    <property type="term" value="P:proteolysis"/>
    <property type="evidence" value="ECO:0007669"/>
    <property type="project" value="InterPro"/>
</dbReference>
<dbReference type="InterPro" id="IPR000668">
    <property type="entry name" value="Peptidase_C1A_C"/>
</dbReference>
<evidence type="ECO:0000256" key="1">
    <source>
        <dbReference type="ARBA" id="ARBA00008455"/>
    </source>
</evidence>
<dbReference type="InterPro" id="IPR036582">
    <property type="entry name" value="Mao_N_sf"/>
</dbReference>
<proteinExistence type="inferred from homology"/>
<dbReference type="Pfam" id="PF00112">
    <property type="entry name" value="Peptidase_C1"/>
    <property type="match status" value="1"/>
</dbReference>
<dbReference type="RefSeq" id="WP_118097237.1">
    <property type="nucleotide sequence ID" value="NZ_QRVL01000005.1"/>
</dbReference>
<dbReference type="InterPro" id="IPR012854">
    <property type="entry name" value="Cu_amine_oxidase-like_N"/>
</dbReference>
<comment type="caution">
    <text evidence="3">The sequence shown here is derived from an EMBL/GenBank/DDBJ whole genome shotgun (WGS) entry which is preliminary data.</text>
</comment>
<reference evidence="3 4" key="1">
    <citation type="submission" date="2018-08" db="EMBL/GenBank/DDBJ databases">
        <title>A genome reference for cultivated species of the human gut microbiota.</title>
        <authorList>
            <person name="Zou Y."/>
            <person name="Xue W."/>
            <person name="Luo G."/>
        </authorList>
    </citation>
    <scope>NUCLEOTIDE SEQUENCE [LARGE SCALE GENOMIC DNA]</scope>
    <source>
        <strain evidence="3 4">AF22-12AC</strain>
    </source>
</reference>
<dbReference type="InterPro" id="IPR038765">
    <property type="entry name" value="Papain-like_cys_pep_sf"/>
</dbReference>
<evidence type="ECO:0000259" key="2">
    <source>
        <dbReference type="SMART" id="SM00645"/>
    </source>
</evidence>
<accession>A0A395VB66</accession>
<dbReference type="PROSITE" id="PS00139">
    <property type="entry name" value="THIOL_PROTEASE_CYS"/>
    <property type="match status" value="1"/>
</dbReference>
<dbReference type="SUPFAM" id="SSF54001">
    <property type="entry name" value="Cysteine proteinases"/>
    <property type="match status" value="1"/>
</dbReference>
<dbReference type="Pfam" id="PF07833">
    <property type="entry name" value="Cu_amine_oxidN1"/>
    <property type="match status" value="1"/>
</dbReference>
<comment type="similarity">
    <text evidence="1">Belongs to the peptidase C1 family.</text>
</comment>
<dbReference type="SMART" id="SM00645">
    <property type="entry name" value="Pept_C1"/>
    <property type="match status" value="1"/>
</dbReference>
<evidence type="ECO:0000313" key="4">
    <source>
        <dbReference type="Proteomes" id="UP000266172"/>
    </source>
</evidence>
<dbReference type="InterPro" id="IPR040528">
    <property type="entry name" value="Lectin-like"/>
</dbReference>
<protein>
    <submittedName>
        <fullName evidence="3">Cell surface protein</fullName>
    </submittedName>
</protein>
<dbReference type="Pfam" id="PF18560">
    <property type="entry name" value="Lectin_like"/>
    <property type="match status" value="1"/>
</dbReference>
<sequence length="568" mass="63082">MKYSKRYIVFGVLVAAMLIFKLEPGASGSGTVENFRGANLQAATWNPLIASSVNDNLLSLVIDNKEYTNENHTFYMDDQLNIMVPVNILRDALSCSAHVYDGKRLLVEKHANEVEFSLGASEAKVNGTSEAIVSPFICKDDTYYVSLNDLANYLDYSYSWDIQENQASAMDTSDSATIIPTRYDLREKGRAAAVRNQGTFGTCWAFAALGALESSLLPEEKLQFSVDHMTMNNGFTLTQDDGGEYTMGMAYLAAWEGPVYEADDPYGDNKTNPDLTAVKHVQEMQIIDGKDYEKIKESVFLYGGVQTSIYNGLRSSQSKSPYYNQKTNSYCYIGTEKPNHDVVIIGWDDSYSKENFNVDLEGDGAFICQNSWGDTFGEDGVFYISYYDTNIGTHNVVYTKIEDPGNYDHIYQSDLCGWVGQLGYNKDSAYGANVYTTSQEEELVAAGFYATGKDSQYELYVVRNFENADSLTQRIPVASGKLSNAGYYTIDFNQAISLDAGERYAIVLHMITPGSVHPMAIEYAADEATANVILDDGESYISTNGARWDSVDTVEECNLCIKAFSKNR</sequence>
<evidence type="ECO:0000313" key="3">
    <source>
        <dbReference type="EMBL" id="RGS40735.1"/>
    </source>
</evidence>
<dbReference type="SUPFAM" id="SSF55383">
    <property type="entry name" value="Copper amine oxidase, domain N"/>
    <property type="match status" value="1"/>
</dbReference>
<dbReference type="AlphaFoldDB" id="A0A395VB66"/>
<dbReference type="GO" id="GO:0008234">
    <property type="term" value="F:cysteine-type peptidase activity"/>
    <property type="evidence" value="ECO:0007669"/>
    <property type="project" value="InterPro"/>
</dbReference>